<dbReference type="Pfam" id="PF01636">
    <property type="entry name" value="APH"/>
    <property type="match status" value="1"/>
</dbReference>
<accession>A0A094WI86</accession>
<sequence>MDGKEILKKFLIDVKEEPQSIYSFSPVYKVDEQIIKRTQSPLEKSKRLIRYTTYLNEHEIPVVIPVSLKVDNPQQIQDDCYVVYPFIYGNKYTGSEKNIRQAGELLGKIHSLSPETNSYQLPQYRVFDFYKHEVEESIGLIRHFTKQYQANVDTESLYEQLLESVHSQEAIKAANIQWLLTPHDYKANNLIYQKQPILIDPDNAIWLPKLFDLALALFLFHNELDSAPNRVFTKEEWQWFLAGYYTYSSIKEEEKEWWLAALNHVFLDEVMWLLAEVEEDWKRPEQRQLFESVVELILNPTDYQI</sequence>
<feature type="domain" description="Aminoglycoside phosphotransferase" evidence="1">
    <location>
        <begin position="37"/>
        <end position="230"/>
    </location>
</feature>
<proteinExistence type="predicted"/>
<reference evidence="3 5" key="2">
    <citation type="submission" date="2014-01" db="EMBL/GenBank/DDBJ databases">
        <title>Draft genome sequencing of Bacillus alcalophilus CGMCC 1.3604.</title>
        <authorList>
            <person name="Yang J."/>
            <person name="Diao L."/>
            <person name="Yang S."/>
        </authorList>
    </citation>
    <scope>NUCLEOTIDE SEQUENCE [LARGE SCALE GENOMIC DNA]</scope>
    <source>
        <strain evidence="3 5">CGMCC 1.3604</strain>
    </source>
</reference>
<evidence type="ECO:0000259" key="1">
    <source>
        <dbReference type="Pfam" id="PF01636"/>
    </source>
</evidence>
<name>A0A094WI86_ALKAL</name>
<dbReference type="EMBL" id="JALP01000041">
    <property type="protein sequence ID" value="THG91833.1"/>
    <property type="molecule type" value="Genomic_DNA"/>
</dbReference>
<dbReference type="Proteomes" id="UP000297014">
    <property type="component" value="Unassembled WGS sequence"/>
</dbReference>
<dbReference type="OrthoDB" id="2706791at2"/>
<dbReference type="InterPro" id="IPR002575">
    <property type="entry name" value="Aminoglycoside_PTrfase"/>
</dbReference>
<evidence type="ECO:0000313" key="5">
    <source>
        <dbReference type="Proteomes" id="UP000297014"/>
    </source>
</evidence>
<keyword evidence="4" id="KW-1185">Reference proteome</keyword>
<dbReference type="AlphaFoldDB" id="A0A094WI86"/>
<evidence type="ECO:0000313" key="3">
    <source>
        <dbReference type="EMBL" id="THG91833.1"/>
    </source>
</evidence>
<gene>
    <name evidence="3" type="ORF">AJ85_01190</name>
    <name evidence="2" type="ORF">BALCAV_0215480</name>
</gene>
<dbReference type="EMBL" id="ALPT02000056">
    <property type="protein sequence ID" value="KGA96536.1"/>
    <property type="molecule type" value="Genomic_DNA"/>
</dbReference>
<keyword evidence="2" id="KW-0418">Kinase</keyword>
<evidence type="ECO:0000313" key="2">
    <source>
        <dbReference type="EMBL" id="KGA96536.1"/>
    </source>
</evidence>
<dbReference type="STRING" id="1218173.BALCAV_0215480"/>
<comment type="caution">
    <text evidence="2">The sequence shown here is derived from an EMBL/GenBank/DDBJ whole genome shotgun (WGS) entry which is preliminary data.</text>
</comment>
<organism evidence="2 4">
    <name type="scientific">Alkalihalobacillus alcalophilus ATCC 27647 = CGMCC 1.3604</name>
    <dbReference type="NCBI Taxonomy" id="1218173"/>
    <lineage>
        <taxon>Bacteria</taxon>
        <taxon>Bacillati</taxon>
        <taxon>Bacillota</taxon>
        <taxon>Bacilli</taxon>
        <taxon>Bacillales</taxon>
        <taxon>Bacillaceae</taxon>
        <taxon>Alkalihalobacillus</taxon>
    </lineage>
</organism>
<keyword evidence="2" id="KW-0808">Transferase</keyword>
<dbReference type="Proteomes" id="UP000002754">
    <property type="component" value="Unassembled WGS sequence"/>
</dbReference>
<protein>
    <submittedName>
        <fullName evidence="2 3">Serine kinase</fullName>
    </submittedName>
</protein>
<dbReference type="GO" id="GO:0016301">
    <property type="term" value="F:kinase activity"/>
    <property type="evidence" value="ECO:0007669"/>
    <property type="project" value="UniProtKB-KW"/>
</dbReference>
<dbReference type="RefSeq" id="WP_003323547.1">
    <property type="nucleotide sequence ID" value="NZ_ALPT02000056.1"/>
</dbReference>
<dbReference type="InterPro" id="IPR011009">
    <property type="entry name" value="Kinase-like_dom_sf"/>
</dbReference>
<evidence type="ECO:0000313" key="4">
    <source>
        <dbReference type="Proteomes" id="UP000002754"/>
    </source>
</evidence>
<dbReference type="Gene3D" id="3.90.1200.10">
    <property type="match status" value="1"/>
</dbReference>
<reference evidence="2 4" key="1">
    <citation type="journal article" date="2014" name="Genome Announc.">
        <title>Draft Genome Sequence of Bacillus alcalophilus AV1934, a Classic Alkaliphile Isolated from Human Feces in 1934.</title>
        <authorList>
            <person name="Attie O."/>
            <person name="Jayaprakash A."/>
            <person name="Shah H."/>
            <person name="Paulsen I.T."/>
            <person name="Morino M."/>
            <person name="Takahashi Y."/>
            <person name="Narumi I."/>
            <person name="Sachidanandam R."/>
            <person name="Satoh K."/>
            <person name="Ito M."/>
            <person name="Krulwich T.A."/>
        </authorList>
    </citation>
    <scope>NUCLEOTIDE SEQUENCE [LARGE SCALE GENOMIC DNA]</scope>
    <source>
        <strain evidence="2 4">AV1934</strain>
    </source>
</reference>
<dbReference type="eggNOG" id="COG2334">
    <property type="taxonomic scope" value="Bacteria"/>
</dbReference>
<dbReference type="SUPFAM" id="SSF56112">
    <property type="entry name" value="Protein kinase-like (PK-like)"/>
    <property type="match status" value="1"/>
</dbReference>